<dbReference type="EMBL" id="BOSL01000008">
    <property type="protein sequence ID" value="GIP53771.1"/>
    <property type="molecule type" value="Genomic_DNA"/>
</dbReference>
<keyword evidence="1" id="KW-0067">ATP-binding</keyword>
<proteinExistence type="predicted"/>
<evidence type="ECO:0000259" key="2">
    <source>
        <dbReference type="PROSITE" id="PS50975"/>
    </source>
</evidence>
<dbReference type="PROSITE" id="PS50975">
    <property type="entry name" value="ATP_GRASP"/>
    <property type="match status" value="1"/>
</dbReference>
<gene>
    <name evidence="3" type="ORF">J42TS3_28060</name>
</gene>
<dbReference type="Gene3D" id="3.30.470.20">
    <property type="entry name" value="ATP-grasp fold, B domain"/>
    <property type="match status" value="1"/>
</dbReference>
<evidence type="ECO:0000313" key="4">
    <source>
        <dbReference type="Proteomes" id="UP000679992"/>
    </source>
</evidence>
<sequence length="251" mass="28401">MKYKSSTIKSKWTKTQWLLKDSYIKKYIPITLPFNKKNLSSMLADHTTVFFKPTNGSGGNNIIRISKTAGGYQTQLNTTKRSYSTTTQLYRDLNRFAGTRPYLLQKGIRLAKSNGKPFDVRVMVQKTKQGTWTSTALFTKVGNPKKVATNYNQGGTIGTFHNTMNGAKFSSAFTPQLESDLKRLGVAVGKNFDRNYKGFKELGLDVAIDSKGKAWILEVNTRPQIYPLKALKDKSIYKKILSYGKQYGRYK</sequence>
<dbReference type="Proteomes" id="UP000679992">
    <property type="component" value="Unassembled WGS sequence"/>
</dbReference>
<evidence type="ECO:0000313" key="3">
    <source>
        <dbReference type="EMBL" id="GIP53771.1"/>
    </source>
</evidence>
<comment type="caution">
    <text evidence="3">The sequence shown here is derived from an EMBL/GenBank/DDBJ whole genome shotgun (WGS) entry which is preliminary data.</text>
</comment>
<evidence type="ECO:0000256" key="1">
    <source>
        <dbReference type="PROSITE-ProRule" id="PRU00409"/>
    </source>
</evidence>
<dbReference type="Pfam" id="PF14398">
    <property type="entry name" value="ATPgrasp_YheCD"/>
    <property type="match status" value="1"/>
</dbReference>
<dbReference type="InterPro" id="IPR011761">
    <property type="entry name" value="ATP-grasp"/>
</dbReference>
<protein>
    <recommendedName>
        <fullName evidence="2">ATP-grasp domain-containing protein</fullName>
    </recommendedName>
</protein>
<dbReference type="InterPro" id="IPR026838">
    <property type="entry name" value="YheC/D"/>
</dbReference>
<name>A0ABQ4MCQ1_9BACL</name>
<reference evidence="3 4" key="1">
    <citation type="submission" date="2021-03" db="EMBL/GenBank/DDBJ databases">
        <title>Antimicrobial resistance genes in bacteria isolated from Japanese honey, and their potential for conferring macrolide and lincosamide resistance in the American foulbrood pathogen Paenibacillus larvae.</title>
        <authorList>
            <person name="Okamoto M."/>
            <person name="Kumagai M."/>
            <person name="Kanamori H."/>
            <person name="Takamatsu D."/>
        </authorList>
    </citation>
    <scope>NUCLEOTIDE SEQUENCE [LARGE SCALE GENOMIC DNA]</scope>
    <source>
        <strain evidence="3 4">J42TS3</strain>
    </source>
</reference>
<accession>A0ABQ4MCQ1</accession>
<organism evidence="3 4">
    <name type="scientific">Paenibacillus vini</name>
    <dbReference type="NCBI Taxonomy" id="1476024"/>
    <lineage>
        <taxon>Bacteria</taxon>
        <taxon>Bacillati</taxon>
        <taxon>Bacillota</taxon>
        <taxon>Bacilli</taxon>
        <taxon>Bacillales</taxon>
        <taxon>Paenibacillaceae</taxon>
        <taxon>Paenibacillus</taxon>
    </lineage>
</organism>
<keyword evidence="4" id="KW-1185">Reference proteome</keyword>
<keyword evidence="1" id="KW-0547">Nucleotide-binding</keyword>
<dbReference type="SUPFAM" id="SSF56059">
    <property type="entry name" value="Glutathione synthetase ATP-binding domain-like"/>
    <property type="match status" value="1"/>
</dbReference>
<feature type="domain" description="ATP-grasp" evidence="2">
    <location>
        <begin position="20"/>
        <end position="245"/>
    </location>
</feature>
<dbReference type="RefSeq" id="WP_213655236.1">
    <property type="nucleotide sequence ID" value="NZ_BOSL01000008.1"/>
</dbReference>